<protein>
    <submittedName>
        <fullName evidence="1">Uncharacterized protein</fullName>
    </submittedName>
</protein>
<evidence type="ECO:0000313" key="1">
    <source>
        <dbReference type="EMBL" id="PMC82494.1"/>
    </source>
</evidence>
<accession>A0A2N6UL16</accession>
<comment type="caution">
    <text evidence="1">The sequence shown here is derived from an EMBL/GenBank/DDBJ whole genome shotgun (WGS) entry which is preliminary data.</text>
</comment>
<dbReference type="RefSeq" id="WP_102197549.1">
    <property type="nucleotide sequence ID" value="NZ_PNHP01000001.1"/>
</dbReference>
<dbReference type="GeneID" id="84577916"/>
<proteinExistence type="predicted"/>
<evidence type="ECO:0000313" key="2">
    <source>
        <dbReference type="Proteomes" id="UP000235658"/>
    </source>
</evidence>
<reference evidence="1 2" key="1">
    <citation type="submission" date="2017-09" db="EMBL/GenBank/DDBJ databases">
        <title>Bacterial strain isolated from the female urinary microbiota.</title>
        <authorList>
            <person name="Thomas-White K."/>
            <person name="Kumar N."/>
            <person name="Forster S."/>
            <person name="Putonti C."/>
            <person name="Lawley T."/>
            <person name="Wolfe A.J."/>
        </authorList>
    </citation>
    <scope>NUCLEOTIDE SEQUENCE [LARGE SCALE GENOMIC DNA]</scope>
    <source>
        <strain evidence="1 2">UMB0204</strain>
    </source>
</reference>
<gene>
    <name evidence="1" type="ORF">CJ192_01830</name>
</gene>
<dbReference type="Proteomes" id="UP000235658">
    <property type="component" value="Unassembled WGS sequence"/>
</dbReference>
<dbReference type="AlphaFoldDB" id="A0A2N6UL16"/>
<sequence length="101" mass="11573">MDEIKYNIKALTDNIDTLGTDVLALKDLLFVQGTIEDGKRLVLSRDVRTNFDYIINITVDRIKDEVEDLETIIYDLARSQKIFTDQGEIENKPQAINEGIQ</sequence>
<name>A0A2N6UL16_9FIRM</name>
<organism evidence="1 2">
    <name type="scientific">Anaerococcus hydrogenalis</name>
    <dbReference type="NCBI Taxonomy" id="33029"/>
    <lineage>
        <taxon>Bacteria</taxon>
        <taxon>Bacillati</taxon>
        <taxon>Bacillota</taxon>
        <taxon>Tissierellia</taxon>
        <taxon>Tissierellales</taxon>
        <taxon>Peptoniphilaceae</taxon>
        <taxon>Anaerococcus</taxon>
    </lineage>
</organism>
<dbReference type="EMBL" id="PNHP01000001">
    <property type="protein sequence ID" value="PMC82494.1"/>
    <property type="molecule type" value="Genomic_DNA"/>
</dbReference>